<dbReference type="RefSeq" id="WP_210189659.1">
    <property type="nucleotide sequence ID" value="NZ_FMZW01000079.1"/>
</dbReference>
<evidence type="ECO:0000313" key="4">
    <source>
        <dbReference type="Proteomes" id="UP000199245"/>
    </source>
</evidence>
<evidence type="ECO:0000259" key="2">
    <source>
        <dbReference type="Pfam" id="PF07811"/>
    </source>
</evidence>
<evidence type="ECO:0000256" key="1">
    <source>
        <dbReference type="SAM" id="Phobius"/>
    </source>
</evidence>
<dbReference type="InterPro" id="IPR012495">
    <property type="entry name" value="TadE-like_dom"/>
</dbReference>
<dbReference type="EMBL" id="FMZW01000079">
    <property type="protein sequence ID" value="SDF85156.1"/>
    <property type="molecule type" value="Genomic_DNA"/>
</dbReference>
<dbReference type="AlphaFoldDB" id="A0A1G7PFQ6"/>
<feature type="domain" description="TadE-like" evidence="2">
    <location>
        <begin position="14"/>
        <end position="56"/>
    </location>
</feature>
<keyword evidence="1" id="KW-0812">Transmembrane</keyword>
<reference evidence="3 4" key="1">
    <citation type="submission" date="2016-10" db="EMBL/GenBank/DDBJ databases">
        <authorList>
            <person name="de Groot N.N."/>
        </authorList>
    </citation>
    <scope>NUCLEOTIDE SEQUENCE [LARGE SCALE GENOMIC DNA]</scope>
    <source>
        <strain evidence="3 4">R5</strain>
    </source>
</reference>
<gene>
    <name evidence="3" type="ORF">SAMN05216337_10796</name>
</gene>
<feature type="transmembrane region" description="Helical" evidence="1">
    <location>
        <begin position="20"/>
        <end position="51"/>
    </location>
</feature>
<keyword evidence="1" id="KW-1133">Transmembrane helix</keyword>
<protein>
    <submittedName>
        <fullName evidence="3">TadE-like protein</fullName>
    </submittedName>
</protein>
<accession>A0A1G7PFQ6</accession>
<organism evidence="3 4">
    <name type="scientific">Bradyrhizobium brasilense</name>
    <dbReference type="NCBI Taxonomy" id="1419277"/>
    <lineage>
        <taxon>Bacteria</taxon>
        <taxon>Pseudomonadati</taxon>
        <taxon>Pseudomonadota</taxon>
        <taxon>Alphaproteobacteria</taxon>
        <taxon>Hyphomicrobiales</taxon>
        <taxon>Nitrobacteraceae</taxon>
        <taxon>Bradyrhizobium</taxon>
    </lineage>
</organism>
<evidence type="ECO:0000313" key="3">
    <source>
        <dbReference type="EMBL" id="SDF85156.1"/>
    </source>
</evidence>
<name>A0A1G7PFQ6_9BRAD</name>
<dbReference type="Pfam" id="PF07811">
    <property type="entry name" value="TadE"/>
    <property type="match status" value="1"/>
</dbReference>
<sequence length="125" mass="13199">MRKLLKTLRLDQRGTTALEFALIAPILIALLVGTITLCIGLFLIGSLHFAVEDGARCASIKTTVCSDAATTLAYTKSRYFGPNVSPTFTYTTAACGNSVSASVNYSMNVGSRTLVIPISATACFP</sequence>
<proteinExistence type="predicted"/>
<keyword evidence="1" id="KW-0472">Membrane</keyword>
<dbReference type="Proteomes" id="UP000199245">
    <property type="component" value="Unassembled WGS sequence"/>
</dbReference>